<dbReference type="InterPro" id="IPR036397">
    <property type="entry name" value="RNaseH_sf"/>
</dbReference>
<gene>
    <name evidence="2" type="ORF">COX44_02845</name>
</gene>
<sequence length="128" mass="14664">MIKVFTDGGARGNPGPAAIGVVIGDKNYSKYIGRRTNNQAEYEAIIFALEQAKKLKLQELEINLDSELACKQLNREYKVKDKDLQPLFIKALNLSLDFQKIIFKHIPREQNKKADKLVNQELKKQCFI</sequence>
<dbReference type="AlphaFoldDB" id="A0A2G9YDU4"/>
<accession>A0A2G9YDU4</accession>
<dbReference type="EMBL" id="PCRH01000062">
    <property type="protein sequence ID" value="PIP16903.1"/>
    <property type="molecule type" value="Genomic_DNA"/>
</dbReference>
<reference evidence="2 3" key="1">
    <citation type="submission" date="2017-09" db="EMBL/GenBank/DDBJ databases">
        <title>Depth-based differentiation of microbial function through sediment-hosted aquifers and enrichment of novel symbionts in the deep terrestrial subsurface.</title>
        <authorList>
            <person name="Probst A.J."/>
            <person name="Ladd B."/>
            <person name="Jarett J.K."/>
            <person name="Geller-Mcgrath D.E."/>
            <person name="Sieber C.M."/>
            <person name="Emerson J.B."/>
            <person name="Anantharaman K."/>
            <person name="Thomas B.C."/>
            <person name="Malmstrom R."/>
            <person name="Stieglmeier M."/>
            <person name="Klingl A."/>
            <person name="Woyke T."/>
            <person name="Ryan C.M."/>
            <person name="Banfield J.F."/>
        </authorList>
    </citation>
    <scope>NUCLEOTIDE SEQUENCE [LARGE SCALE GENOMIC DNA]</scope>
    <source>
        <strain evidence="2">CG23_combo_of_CG06-09_8_20_14_all_37_13</strain>
    </source>
</reference>
<evidence type="ECO:0000259" key="1">
    <source>
        <dbReference type="PROSITE" id="PS50879"/>
    </source>
</evidence>
<dbReference type="CDD" id="cd09279">
    <property type="entry name" value="RNase_HI_like"/>
    <property type="match status" value="1"/>
</dbReference>
<dbReference type="InterPro" id="IPR012337">
    <property type="entry name" value="RNaseH-like_sf"/>
</dbReference>
<dbReference type="PROSITE" id="PS50879">
    <property type="entry name" value="RNASE_H_1"/>
    <property type="match status" value="1"/>
</dbReference>
<comment type="caution">
    <text evidence="2">The sequence shown here is derived from an EMBL/GenBank/DDBJ whole genome shotgun (WGS) entry which is preliminary data.</text>
</comment>
<dbReference type="GO" id="GO:0004523">
    <property type="term" value="F:RNA-DNA hybrid ribonuclease activity"/>
    <property type="evidence" value="ECO:0007669"/>
    <property type="project" value="InterPro"/>
</dbReference>
<dbReference type="PANTHER" id="PTHR46387:SF2">
    <property type="entry name" value="RIBONUCLEASE HI"/>
    <property type="match status" value="1"/>
</dbReference>
<evidence type="ECO:0000313" key="3">
    <source>
        <dbReference type="Proteomes" id="UP000231480"/>
    </source>
</evidence>
<dbReference type="Gene3D" id="3.30.420.10">
    <property type="entry name" value="Ribonuclease H-like superfamily/Ribonuclease H"/>
    <property type="match status" value="1"/>
</dbReference>
<dbReference type="Pfam" id="PF13456">
    <property type="entry name" value="RVT_3"/>
    <property type="match status" value="1"/>
</dbReference>
<name>A0A2G9YDU4_9BACT</name>
<dbReference type="SUPFAM" id="SSF53098">
    <property type="entry name" value="Ribonuclease H-like"/>
    <property type="match status" value="1"/>
</dbReference>
<dbReference type="GO" id="GO:0003676">
    <property type="term" value="F:nucleic acid binding"/>
    <property type="evidence" value="ECO:0007669"/>
    <property type="project" value="InterPro"/>
</dbReference>
<organism evidence="2 3">
    <name type="scientific">Candidatus Portnoybacteria bacterium CG23_combo_of_CG06-09_8_20_14_all_37_13</name>
    <dbReference type="NCBI Taxonomy" id="1974819"/>
    <lineage>
        <taxon>Bacteria</taxon>
        <taxon>Candidatus Portnoyibacteriota</taxon>
    </lineage>
</organism>
<proteinExistence type="predicted"/>
<feature type="domain" description="RNase H type-1" evidence="1">
    <location>
        <begin position="1"/>
        <end position="123"/>
    </location>
</feature>
<dbReference type="Proteomes" id="UP000231480">
    <property type="component" value="Unassembled WGS sequence"/>
</dbReference>
<protein>
    <submittedName>
        <fullName evidence="2">Ribonuclease H</fullName>
    </submittedName>
</protein>
<dbReference type="InterPro" id="IPR002156">
    <property type="entry name" value="RNaseH_domain"/>
</dbReference>
<evidence type="ECO:0000313" key="2">
    <source>
        <dbReference type="EMBL" id="PIP16903.1"/>
    </source>
</evidence>
<dbReference type="PANTHER" id="PTHR46387">
    <property type="entry name" value="POLYNUCLEOTIDYL TRANSFERASE, RIBONUCLEASE H-LIKE SUPERFAMILY PROTEIN"/>
    <property type="match status" value="1"/>
</dbReference>